<comment type="similarity">
    <text evidence="1">Belongs to the bacterial solute-binding protein ModA family.</text>
</comment>
<dbReference type="PANTHER" id="PTHR30632:SF0">
    <property type="entry name" value="SULFATE-BINDING PROTEIN"/>
    <property type="match status" value="1"/>
</dbReference>
<keyword evidence="3" id="KW-0732">Signal</keyword>
<feature type="region of interest" description="Disordered" evidence="4">
    <location>
        <begin position="1"/>
        <end position="108"/>
    </location>
</feature>
<keyword evidence="2" id="KW-0479">Metal-binding</keyword>
<dbReference type="GO" id="GO:0030973">
    <property type="term" value="F:molybdate ion binding"/>
    <property type="evidence" value="ECO:0007669"/>
    <property type="project" value="TreeGrafter"/>
</dbReference>
<feature type="compositionally biased region" description="Basic and acidic residues" evidence="4">
    <location>
        <begin position="78"/>
        <end position="105"/>
    </location>
</feature>
<name>A0A316TJF9_9ACTN</name>
<dbReference type="EMBL" id="QGDD01000001">
    <property type="protein sequence ID" value="PWN04753.1"/>
    <property type="molecule type" value="Genomic_DNA"/>
</dbReference>
<reference evidence="5 6" key="1">
    <citation type="submission" date="2018-05" db="EMBL/GenBank/DDBJ databases">
        <title>Nocardioides silvaticus genome.</title>
        <authorList>
            <person name="Li C."/>
            <person name="Wang G."/>
        </authorList>
    </citation>
    <scope>NUCLEOTIDE SEQUENCE [LARGE SCALE GENOMIC DNA]</scope>
    <source>
        <strain evidence="5 6">CCTCC AB 2018079</strain>
    </source>
</reference>
<organism evidence="5 6">
    <name type="scientific">Nocardioides silvaticus</name>
    <dbReference type="NCBI Taxonomy" id="2201891"/>
    <lineage>
        <taxon>Bacteria</taxon>
        <taxon>Bacillati</taxon>
        <taxon>Actinomycetota</taxon>
        <taxon>Actinomycetes</taxon>
        <taxon>Propionibacteriales</taxon>
        <taxon>Nocardioidaceae</taxon>
        <taxon>Nocardioides</taxon>
    </lineage>
</organism>
<evidence type="ECO:0000256" key="2">
    <source>
        <dbReference type="ARBA" id="ARBA00022723"/>
    </source>
</evidence>
<dbReference type="PANTHER" id="PTHR30632">
    <property type="entry name" value="MOLYBDATE-BINDING PERIPLASMIC PROTEIN"/>
    <property type="match status" value="1"/>
</dbReference>
<evidence type="ECO:0000256" key="1">
    <source>
        <dbReference type="ARBA" id="ARBA00009175"/>
    </source>
</evidence>
<dbReference type="NCBIfam" id="TIGR01256">
    <property type="entry name" value="modA"/>
    <property type="match status" value="1"/>
</dbReference>
<feature type="compositionally biased region" description="Basic and acidic residues" evidence="4">
    <location>
        <begin position="1"/>
        <end position="10"/>
    </location>
</feature>
<feature type="compositionally biased region" description="Basic and acidic residues" evidence="4">
    <location>
        <begin position="60"/>
        <end position="70"/>
    </location>
</feature>
<proteinExistence type="inferred from homology"/>
<evidence type="ECO:0000256" key="3">
    <source>
        <dbReference type="ARBA" id="ARBA00022729"/>
    </source>
</evidence>
<dbReference type="Gene3D" id="3.40.190.10">
    <property type="entry name" value="Periplasmic binding protein-like II"/>
    <property type="match status" value="2"/>
</dbReference>
<dbReference type="Pfam" id="PF13531">
    <property type="entry name" value="SBP_bac_11"/>
    <property type="match status" value="1"/>
</dbReference>
<accession>A0A316TJF9</accession>
<feature type="compositionally biased region" description="Basic residues" evidence="4">
    <location>
        <begin position="29"/>
        <end position="44"/>
    </location>
</feature>
<evidence type="ECO:0000313" key="6">
    <source>
        <dbReference type="Proteomes" id="UP000245507"/>
    </source>
</evidence>
<sequence length="356" mass="37108">MGRCRPAAEPRRRRTDRRPRPGPRDPRRVVGRRRRAGPHPRRVGQRPQPDDRHRHPGGHGHRDGTDRDGLRPLPGGVADERRGGDRARPRAGRARDRVGEVDQRRGGATVSRRWAAAAAALALLSPLPGCGADADADDTLQVLAASSLTDVFTELAEDFEAEHDVDVELSFGSSTALAEQAADGAPGAVLATADETSMAVAEDAGSANPPTIFAGNVLVLATPAGNPAGITGLDDLAGTTWVRCADEVPCGRAAIDLLSSVGLDLEPDSLDEDARSTLDKVIAGEADAALVYRTDAIAAGADVVTIPVPEAESVPSSYYIATLTQAPDDDLAEAFVDLVLGGVGSEALQEAGFATP</sequence>
<feature type="compositionally biased region" description="Basic and acidic residues" evidence="4">
    <location>
        <begin position="18"/>
        <end position="28"/>
    </location>
</feature>
<dbReference type="Proteomes" id="UP000245507">
    <property type="component" value="Unassembled WGS sequence"/>
</dbReference>
<evidence type="ECO:0000313" key="5">
    <source>
        <dbReference type="EMBL" id="PWN04753.1"/>
    </source>
</evidence>
<dbReference type="InterPro" id="IPR050682">
    <property type="entry name" value="ModA/WtpA"/>
</dbReference>
<comment type="caution">
    <text evidence="5">The sequence shown here is derived from an EMBL/GenBank/DDBJ whole genome shotgun (WGS) entry which is preliminary data.</text>
</comment>
<evidence type="ECO:0000256" key="4">
    <source>
        <dbReference type="SAM" id="MobiDB-lite"/>
    </source>
</evidence>
<dbReference type="GO" id="GO:0015689">
    <property type="term" value="P:molybdate ion transport"/>
    <property type="evidence" value="ECO:0007669"/>
    <property type="project" value="InterPro"/>
</dbReference>
<dbReference type="AlphaFoldDB" id="A0A316TJF9"/>
<dbReference type="SUPFAM" id="SSF53850">
    <property type="entry name" value="Periplasmic binding protein-like II"/>
    <property type="match status" value="1"/>
</dbReference>
<dbReference type="InterPro" id="IPR005950">
    <property type="entry name" value="ModA"/>
</dbReference>
<gene>
    <name evidence="5" type="primary">modA</name>
    <name evidence="5" type="ORF">DJ010_03830</name>
</gene>
<protein>
    <submittedName>
        <fullName evidence="5">Molybdate ABC transporter substrate-binding protein</fullName>
    </submittedName>
</protein>
<dbReference type="GO" id="GO:0046872">
    <property type="term" value="F:metal ion binding"/>
    <property type="evidence" value="ECO:0007669"/>
    <property type="project" value="UniProtKB-KW"/>
</dbReference>
<keyword evidence="6" id="KW-1185">Reference proteome</keyword>